<protein>
    <submittedName>
        <fullName evidence="1">Uncharacterized protein</fullName>
    </submittedName>
</protein>
<gene>
    <name evidence="1" type="ORF">BV25DRAFT_695207</name>
</gene>
<accession>A0ACB8T038</accession>
<organism evidence="1 2">
    <name type="scientific">Artomyces pyxidatus</name>
    <dbReference type="NCBI Taxonomy" id="48021"/>
    <lineage>
        <taxon>Eukaryota</taxon>
        <taxon>Fungi</taxon>
        <taxon>Dikarya</taxon>
        <taxon>Basidiomycota</taxon>
        <taxon>Agaricomycotina</taxon>
        <taxon>Agaricomycetes</taxon>
        <taxon>Russulales</taxon>
        <taxon>Auriscalpiaceae</taxon>
        <taxon>Artomyces</taxon>
    </lineage>
</organism>
<evidence type="ECO:0000313" key="2">
    <source>
        <dbReference type="Proteomes" id="UP000814140"/>
    </source>
</evidence>
<name>A0ACB8T038_9AGAM</name>
<proteinExistence type="predicted"/>
<dbReference type="Proteomes" id="UP000814140">
    <property type="component" value="Unassembled WGS sequence"/>
</dbReference>
<comment type="caution">
    <text evidence="1">The sequence shown here is derived from an EMBL/GenBank/DDBJ whole genome shotgun (WGS) entry which is preliminary data.</text>
</comment>
<evidence type="ECO:0000313" key="1">
    <source>
        <dbReference type="EMBL" id="KAI0062128.1"/>
    </source>
</evidence>
<keyword evidence="2" id="KW-1185">Reference proteome</keyword>
<sequence length="214" mass="23242">MIAAVTDLLSCDKTKRVQWTCRPLSQATYCTLMLRHSLVDARAGGACVANIHPGAVLRCCQRQNGLREPVPPTGASGSGGAAVHQVKYLTPTDLPRLIPLPLYSLLIGSDRPGKGTVTGDMLYASLKQHRAPGWHSISHGGFYTFPRHDSSGFAQYVYPRSGAQIWAIERPQATVPQSTDDRIAFQKAICKAVKRPYPPPDNSRVLLLEPGSVL</sequence>
<reference evidence="1" key="2">
    <citation type="journal article" date="2022" name="New Phytol.">
        <title>Evolutionary transition to the ectomycorrhizal habit in the genomes of a hyperdiverse lineage of mushroom-forming fungi.</title>
        <authorList>
            <person name="Looney B."/>
            <person name="Miyauchi S."/>
            <person name="Morin E."/>
            <person name="Drula E."/>
            <person name="Courty P.E."/>
            <person name="Kohler A."/>
            <person name="Kuo A."/>
            <person name="LaButti K."/>
            <person name="Pangilinan J."/>
            <person name="Lipzen A."/>
            <person name="Riley R."/>
            <person name="Andreopoulos W."/>
            <person name="He G."/>
            <person name="Johnson J."/>
            <person name="Nolan M."/>
            <person name="Tritt A."/>
            <person name="Barry K.W."/>
            <person name="Grigoriev I.V."/>
            <person name="Nagy L.G."/>
            <person name="Hibbett D."/>
            <person name="Henrissat B."/>
            <person name="Matheny P.B."/>
            <person name="Labbe J."/>
            <person name="Martin F.M."/>
        </authorList>
    </citation>
    <scope>NUCLEOTIDE SEQUENCE</scope>
    <source>
        <strain evidence="1">HHB10654</strain>
    </source>
</reference>
<dbReference type="EMBL" id="MU277209">
    <property type="protein sequence ID" value="KAI0062128.1"/>
    <property type="molecule type" value="Genomic_DNA"/>
</dbReference>
<reference evidence="1" key="1">
    <citation type="submission" date="2021-03" db="EMBL/GenBank/DDBJ databases">
        <authorList>
            <consortium name="DOE Joint Genome Institute"/>
            <person name="Ahrendt S."/>
            <person name="Looney B.P."/>
            <person name="Miyauchi S."/>
            <person name="Morin E."/>
            <person name="Drula E."/>
            <person name="Courty P.E."/>
            <person name="Chicoki N."/>
            <person name="Fauchery L."/>
            <person name="Kohler A."/>
            <person name="Kuo A."/>
            <person name="Labutti K."/>
            <person name="Pangilinan J."/>
            <person name="Lipzen A."/>
            <person name="Riley R."/>
            <person name="Andreopoulos W."/>
            <person name="He G."/>
            <person name="Johnson J."/>
            <person name="Barry K.W."/>
            <person name="Grigoriev I.V."/>
            <person name="Nagy L."/>
            <person name="Hibbett D."/>
            <person name="Henrissat B."/>
            <person name="Matheny P.B."/>
            <person name="Labbe J."/>
            <person name="Martin F."/>
        </authorList>
    </citation>
    <scope>NUCLEOTIDE SEQUENCE</scope>
    <source>
        <strain evidence="1">HHB10654</strain>
    </source>
</reference>